<protein>
    <submittedName>
        <fullName evidence="1">Uncharacterized protein</fullName>
    </submittedName>
</protein>
<proteinExistence type="predicted"/>
<evidence type="ECO:0000313" key="2">
    <source>
        <dbReference type="Proteomes" id="UP000169752"/>
    </source>
</evidence>
<dbReference type="EMBL" id="AP008984">
    <property type="protein sequence ID" value="BAF48835.1"/>
    <property type="molecule type" value="Genomic_DNA"/>
</dbReference>
<sequence length="52" mass="5752">MLAEFATALTPRCRRCCSTLSTLFTPSASSFTLCTSTFCTNLNHSNKDIQMQ</sequence>
<reference evidence="1 2" key="1">
    <citation type="journal article" date="2007" name="J. Virol.">
        <title>Genome sequences of three koi herpesvirus isolates representing the expanding distribution of an emerging disease threatening koi and common carp worldwide.</title>
        <authorList>
            <person name="Aoki T."/>
            <person name="Hirono I."/>
            <person name="Kurokawa K."/>
            <person name="Fukuda H."/>
            <person name="Nahary R."/>
            <person name="Eldar A."/>
            <person name="Davison A.J."/>
            <person name="Waltzek T.B."/>
            <person name="Bercovier H."/>
            <person name="Hedrick R.P."/>
        </authorList>
    </citation>
    <scope>NUCLEOTIDE SEQUENCE [LARGE SCALE GENOMIC DNA]</scope>
    <source>
        <strain evidence="1">TUMST1</strain>
    </source>
</reference>
<name>A4FTD0_CYHV3</name>
<organism evidence="1 2">
    <name type="scientific">Cyprinid herpesvirus 3</name>
    <name type="common">CyHV-3</name>
    <dbReference type="NCBI Taxonomy" id="180230"/>
    <lineage>
        <taxon>Viruses</taxon>
        <taxon>Duplodnaviria</taxon>
        <taxon>Heunggongvirae</taxon>
        <taxon>Peploviricota</taxon>
        <taxon>Herviviricetes</taxon>
        <taxon>Herpesvirales</taxon>
        <taxon>Alloherpesviridae</taxon>
        <taxon>Cyvirus</taxon>
        <taxon>Cyvirus cyprinidallo3</taxon>
    </lineage>
</organism>
<gene>
    <name evidence="1" type="ORF">KHVJ031</name>
</gene>
<evidence type="ECO:0000313" key="1">
    <source>
        <dbReference type="EMBL" id="BAF48835.1"/>
    </source>
</evidence>
<dbReference type="Proteomes" id="UP000169752">
    <property type="component" value="Segment"/>
</dbReference>
<accession>A4FTD0</accession>